<keyword evidence="8" id="KW-0472">Membrane</keyword>
<evidence type="ECO:0000256" key="5">
    <source>
        <dbReference type="ARBA" id="ARBA00022777"/>
    </source>
</evidence>
<dbReference type="Gene3D" id="3.30.200.20">
    <property type="entry name" value="Phosphorylase Kinase, domain 1"/>
    <property type="match status" value="1"/>
</dbReference>
<dbReference type="SUPFAM" id="SSF56112">
    <property type="entry name" value="Protein kinase-like (PK-like)"/>
    <property type="match status" value="1"/>
</dbReference>
<organism evidence="10 11">
    <name type="scientific">Solirubrobacter phytolaccae</name>
    <dbReference type="NCBI Taxonomy" id="1404360"/>
    <lineage>
        <taxon>Bacteria</taxon>
        <taxon>Bacillati</taxon>
        <taxon>Actinomycetota</taxon>
        <taxon>Thermoleophilia</taxon>
        <taxon>Solirubrobacterales</taxon>
        <taxon>Solirubrobacteraceae</taxon>
        <taxon>Solirubrobacter</taxon>
    </lineage>
</organism>
<keyword evidence="6 7" id="KW-0067">ATP-binding</keyword>
<evidence type="ECO:0000256" key="2">
    <source>
        <dbReference type="ARBA" id="ARBA00022527"/>
    </source>
</evidence>
<evidence type="ECO:0000256" key="6">
    <source>
        <dbReference type="ARBA" id="ARBA00022840"/>
    </source>
</evidence>
<comment type="caution">
    <text evidence="10">The sequence shown here is derived from an EMBL/GenBank/DDBJ whole genome shotgun (WGS) entry which is preliminary data.</text>
</comment>
<keyword evidence="4 7" id="KW-0547">Nucleotide-binding</keyword>
<dbReference type="Pfam" id="PF00069">
    <property type="entry name" value="Pkinase"/>
    <property type="match status" value="1"/>
</dbReference>
<evidence type="ECO:0000259" key="9">
    <source>
        <dbReference type="PROSITE" id="PS50011"/>
    </source>
</evidence>
<dbReference type="EC" id="2.7.11.1" evidence="1"/>
<keyword evidence="5 10" id="KW-0418">Kinase</keyword>
<dbReference type="PANTHER" id="PTHR43289">
    <property type="entry name" value="MITOGEN-ACTIVATED PROTEIN KINASE KINASE KINASE 20-RELATED"/>
    <property type="match status" value="1"/>
</dbReference>
<gene>
    <name evidence="10" type="ORF">OJ997_00560</name>
</gene>
<dbReference type="EMBL" id="JAPDDP010000001">
    <property type="protein sequence ID" value="MDA0178770.1"/>
    <property type="molecule type" value="Genomic_DNA"/>
</dbReference>
<evidence type="ECO:0000256" key="3">
    <source>
        <dbReference type="ARBA" id="ARBA00022679"/>
    </source>
</evidence>
<dbReference type="GO" id="GO:0005524">
    <property type="term" value="F:ATP binding"/>
    <property type="evidence" value="ECO:0007669"/>
    <property type="project" value="UniProtKB-UniRule"/>
</dbReference>
<dbReference type="GO" id="GO:0004674">
    <property type="term" value="F:protein serine/threonine kinase activity"/>
    <property type="evidence" value="ECO:0007669"/>
    <property type="project" value="UniProtKB-KW"/>
</dbReference>
<protein>
    <recommendedName>
        <fullName evidence="1">non-specific serine/threonine protein kinase</fullName>
        <ecNumber evidence="1">2.7.11.1</ecNumber>
    </recommendedName>
</protein>
<dbReference type="InterPro" id="IPR011009">
    <property type="entry name" value="Kinase-like_dom_sf"/>
</dbReference>
<dbReference type="AlphaFoldDB" id="A0A9X3N5D7"/>
<dbReference type="PANTHER" id="PTHR43289:SF6">
    <property type="entry name" value="SERINE_THREONINE-PROTEIN KINASE NEKL-3"/>
    <property type="match status" value="1"/>
</dbReference>
<dbReference type="PROSITE" id="PS00107">
    <property type="entry name" value="PROTEIN_KINASE_ATP"/>
    <property type="match status" value="1"/>
</dbReference>
<evidence type="ECO:0000256" key="4">
    <source>
        <dbReference type="ARBA" id="ARBA00022741"/>
    </source>
</evidence>
<feature type="transmembrane region" description="Helical" evidence="8">
    <location>
        <begin position="294"/>
        <end position="316"/>
    </location>
</feature>
<evidence type="ECO:0000256" key="7">
    <source>
        <dbReference type="PROSITE-ProRule" id="PRU10141"/>
    </source>
</evidence>
<dbReference type="Proteomes" id="UP001147653">
    <property type="component" value="Unassembled WGS sequence"/>
</dbReference>
<accession>A0A9X3N5D7</accession>
<evidence type="ECO:0000313" key="11">
    <source>
        <dbReference type="Proteomes" id="UP001147653"/>
    </source>
</evidence>
<keyword evidence="8" id="KW-1133">Transmembrane helix</keyword>
<dbReference type="InterPro" id="IPR000719">
    <property type="entry name" value="Prot_kinase_dom"/>
</dbReference>
<dbReference type="Gene3D" id="1.10.510.10">
    <property type="entry name" value="Transferase(Phosphotransferase) domain 1"/>
    <property type="match status" value="1"/>
</dbReference>
<feature type="domain" description="Protein kinase" evidence="9">
    <location>
        <begin position="24"/>
        <end position="308"/>
    </location>
</feature>
<feature type="binding site" evidence="7">
    <location>
        <position position="53"/>
    </location>
    <ligand>
        <name>ATP</name>
        <dbReference type="ChEBI" id="CHEBI:30616"/>
    </ligand>
</feature>
<sequence length="374" mass="39764">MCAAAADAFGTRSAFSPGETVGDYVIEERLGAGGFGEVFLATELALKRQVALKFVRPEFAADHDFVRRFAREASTMATVEHPNIVPIYRHGQVRGRHFLSMRYVPGGSLADLLAARQLPLEDILDVLGGVAAGLDHCHARGIVHRDLKPANVLIDPHDGRGLLADFGIALTDDFSTITVAGSRIGTPVYMAPETLMGEPATPASDRWALAAMAYRIATGALPRGPSQPPGTAPVPLSAHNHRFGPDVDRVMLRALSVDRSRRHPSARAFVSELREALERPVHPKPPRRSATRRMWSVGGAALVLMPAMVYGVASLVDRGPACHTSYTGACLKADAGDYDCKGGDGDGPNYIAGAVRVVGRDDFGLDGDGDGVAC</sequence>
<keyword evidence="8" id="KW-0812">Transmembrane</keyword>
<keyword evidence="2 10" id="KW-0723">Serine/threonine-protein kinase</keyword>
<dbReference type="SMART" id="SM00220">
    <property type="entry name" value="S_TKc"/>
    <property type="match status" value="1"/>
</dbReference>
<proteinExistence type="predicted"/>
<dbReference type="InterPro" id="IPR017441">
    <property type="entry name" value="Protein_kinase_ATP_BS"/>
</dbReference>
<evidence type="ECO:0000313" key="10">
    <source>
        <dbReference type="EMBL" id="MDA0178770.1"/>
    </source>
</evidence>
<dbReference type="InterPro" id="IPR008271">
    <property type="entry name" value="Ser/Thr_kinase_AS"/>
</dbReference>
<evidence type="ECO:0000256" key="1">
    <source>
        <dbReference type="ARBA" id="ARBA00012513"/>
    </source>
</evidence>
<reference evidence="10" key="1">
    <citation type="submission" date="2022-10" db="EMBL/GenBank/DDBJ databases">
        <title>The WGS of Solirubrobacter phytolaccae KCTC 29190.</title>
        <authorList>
            <person name="Jiang Z."/>
        </authorList>
    </citation>
    <scope>NUCLEOTIDE SEQUENCE</scope>
    <source>
        <strain evidence="10">KCTC 29190</strain>
    </source>
</reference>
<evidence type="ECO:0000256" key="8">
    <source>
        <dbReference type="SAM" id="Phobius"/>
    </source>
</evidence>
<dbReference type="CDD" id="cd14014">
    <property type="entry name" value="STKc_PknB_like"/>
    <property type="match status" value="1"/>
</dbReference>
<keyword evidence="11" id="KW-1185">Reference proteome</keyword>
<dbReference type="PROSITE" id="PS00108">
    <property type="entry name" value="PROTEIN_KINASE_ST"/>
    <property type="match status" value="1"/>
</dbReference>
<keyword evidence="3" id="KW-0808">Transferase</keyword>
<dbReference type="PROSITE" id="PS50011">
    <property type="entry name" value="PROTEIN_KINASE_DOM"/>
    <property type="match status" value="1"/>
</dbReference>
<dbReference type="RefSeq" id="WP_270023027.1">
    <property type="nucleotide sequence ID" value="NZ_JAPDDP010000001.1"/>
</dbReference>
<name>A0A9X3N5D7_9ACTN</name>